<dbReference type="PROSITE" id="PS00527">
    <property type="entry name" value="RIBOSOMAL_S14"/>
    <property type="match status" value="1"/>
</dbReference>
<protein>
    <recommendedName>
        <fullName evidence="7">Small ribosomal subunit protein uS14m</fullName>
    </recommendedName>
    <alternativeName>
        <fullName evidence="6">30S ribosomal protein S14, chloroplastic</fullName>
    </alternativeName>
    <alternativeName>
        <fullName evidence="8">Ribosomal protein S14, mitochondrial</fullName>
    </alternativeName>
</protein>
<dbReference type="Proteomes" id="UP001412067">
    <property type="component" value="Unassembled WGS sequence"/>
</dbReference>
<evidence type="ECO:0000256" key="8">
    <source>
        <dbReference type="ARBA" id="ARBA00042804"/>
    </source>
</evidence>
<comment type="caution">
    <text evidence="10">The sequence shown here is derived from an EMBL/GenBank/DDBJ whole genome shotgun (WGS) entry which is preliminary data.</text>
</comment>
<comment type="subcellular location">
    <subcellularLocation>
        <location evidence="1">Mitochondrion</location>
    </subcellularLocation>
</comment>
<keyword evidence="11" id="KW-1185">Reference proteome</keyword>
<feature type="transmembrane region" description="Helical" evidence="9">
    <location>
        <begin position="117"/>
        <end position="141"/>
    </location>
</feature>
<evidence type="ECO:0000313" key="11">
    <source>
        <dbReference type="Proteomes" id="UP001412067"/>
    </source>
</evidence>
<sequence>MRDKHRSKLSKLPRKSSFARVRNRCISTGRPRGVLEFFRISRLVFRGLASREALQKDYPISFIGGESLFLIASHDLKLWLEDKKAIADRPCQQQAEASDSEESYATQRHASEKDVSLFLYMLTAYQLLLGLKMAIFAATSYKNLYYRGRMRRLRYGLECVIPINQRVPMTTLRLSICPQPFMLRLDAIQAAVSVYDRERFWKRRPRDASSSLKSDVSSFVRAPTSV</sequence>
<keyword evidence="9" id="KW-1133">Transmembrane helix</keyword>
<keyword evidence="4" id="KW-0496">Mitochondrion</keyword>
<evidence type="ECO:0000256" key="7">
    <source>
        <dbReference type="ARBA" id="ARBA00040774"/>
    </source>
</evidence>
<dbReference type="PANTHER" id="PTHR19836">
    <property type="entry name" value="30S RIBOSOMAL PROTEIN S14"/>
    <property type="match status" value="1"/>
</dbReference>
<dbReference type="PANTHER" id="PTHR19836:SF30">
    <property type="entry name" value="RIBOSOMAL PROTEIN S14"/>
    <property type="match status" value="1"/>
</dbReference>
<dbReference type="SUPFAM" id="SSF57716">
    <property type="entry name" value="Glucocorticoid receptor-like (DNA-binding domain)"/>
    <property type="match status" value="1"/>
</dbReference>
<gene>
    <name evidence="10" type="ORF">KSP40_PGU001361</name>
</gene>
<evidence type="ECO:0000256" key="2">
    <source>
        <dbReference type="ARBA" id="ARBA00009083"/>
    </source>
</evidence>
<dbReference type="InterPro" id="IPR018271">
    <property type="entry name" value="Ribosomal_uS14_CS"/>
</dbReference>
<accession>A0ABR2MP30</accession>
<organism evidence="10 11">
    <name type="scientific">Platanthera guangdongensis</name>
    <dbReference type="NCBI Taxonomy" id="2320717"/>
    <lineage>
        <taxon>Eukaryota</taxon>
        <taxon>Viridiplantae</taxon>
        <taxon>Streptophyta</taxon>
        <taxon>Embryophyta</taxon>
        <taxon>Tracheophyta</taxon>
        <taxon>Spermatophyta</taxon>
        <taxon>Magnoliopsida</taxon>
        <taxon>Liliopsida</taxon>
        <taxon>Asparagales</taxon>
        <taxon>Orchidaceae</taxon>
        <taxon>Orchidoideae</taxon>
        <taxon>Orchideae</taxon>
        <taxon>Orchidinae</taxon>
        <taxon>Platanthera</taxon>
    </lineage>
</organism>
<dbReference type="EMBL" id="JBBWWR010000006">
    <property type="protein sequence ID" value="KAK8965439.1"/>
    <property type="molecule type" value="Genomic_DNA"/>
</dbReference>
<keyword evidence="3" id="KW-0689">Ribosomal protein</keyword>
<proteinExistence type="inferred from homology"/>
<evidence type="ECO:0000256" key="4">
    <source>
        <dbReference type="ARBA" id="ARBA00023128"/>
    </source>
</evidence>
<evidence type="ECO:0000256" key="9">
    <source>
        <dbReference type="SAM" id="Phobius"/>
    </source>
</evidence>
<reference evidence="10 11" key="1">
    <citation type="journal article" date="2022" name="Nat. Plants">
        <title>Genomes of leafy and leafless Platanthera orchids illuminate the evolution of mycoheterotrophy.</title>
        <authorList>
            <person name="Li M.H."/>
            <person name="Liu K.W."/>
            <person name="Li Z."/>
            <person name="Lu H.C."/>
            <person name="Ye Q.L."/>
            <person name="Zhang D."/>
            <person name="Wang J.Y."/>
            <person name="Li Y.F."/>
            <person name="Zhong Z.M."/>
            <person name="Liu X."/>
            <person name="Yu X."/>
            <person name="Liu D.K."/>
            <person name="Tu X.D."/>
            <person name="Liu B."/>
            <person name="Hao Y."/>
            <person name="Liao X.Y."/>
            <person name="Jiang Y.T."/>
            <person name="Sun W.H."/>
            <person name="Chen J."/>
            <person name="Chen Y.Q."/>
            <person name="Ai Y."/>
            <person name="Zhai J.W."/>
            <person name="Wu S.S."/>
            <person name="Zhou Z."/>
            <person name="Hsiao Y.Y."/>
            <person name="Wu W.L."/>
            <person name="Chen Y.Y."/>
            <person name="Lin Y.F."/>
            <person name="Hsu J.L."/>
            <person name="Li C.Y."/>
            <person name="Wang Z.W."/>
            <person name="Zhao X."/>
            <person name="Zhong W.Y."/>
            <person name="Ma X.K."/>
            <person name="Ma L."/>
            <person name="Huang J."/>
            <person name="Chen G.Z."/>
            <person name="Huang M.Z."/>
            <person name="Huang L."/>
            <person name="Peng D.H."/>
            <person name="Luo Y.B."/>
            <person name="Zou S.Q."/>
            <person name="Chen S.P."/>
            <person name="Lan S."/>
            <person name="Tsai W.C."/>
            <person name="Van de Peer Y."/>
            <person name="Liu Z.J."/>
        </authorList>
    </citation>
    <scope>NUCLEOTIDE SEQUENCE [LARGE SCALE GENOMIC DNA]</scope>
    <source>
        <strain evidence="10">Lor288</strain>
    </source>
</reference>
<comment type="similarity">
    <text evidence="2">Belongs to the universal ribosomal protein uS14 family.</text>
</comment>
<keyword evidence="9" id="KW-0812">Transmembrane</keyword>
<evidence type="ECO:0000256" key="6">
    <source>
        <dbReference type="ARBA" id="ARBA00035514"/>
    </source>
</evidence>
<evidence type="ECO:0000256" key="3">
    <source>
        <dbReference type="ARBA" id="ARBA00022980"/>
    </source>
</evidence>
<evidence type="ECO:0000256" key="1">
    <source>
        <dbReference type="ARBA" id="ARBA00004173"/>
    </source>
</evidence>
<evidence type="ECO:0000313" key="10">
    <source>
        <dbReference type="EMBL" id="KAK8965439.1"/>
    </source>
</evidence>
<dbReference type="InterPro" id="IPR001209">
    <property type="entry name" value="Ribosomal_uS14"/>
</dbReference>
<keyword evidence="9" id="KW-0472">Membrane</keyword>
<dbReference type="Gene3D" id="1.10.287.1480">
    <property type="match status" value="1"/>
</dbReference>
<keyword evidence="5" id="KW-0687">Ribonucleoprotein</keyword>
<dbReference type="Pfam" id="PF00253">
    <property type="entry name" value="Ribosomal_S14"/>
    <property type="match status" value="1"/>
</dbReference>
<name>A0ABR2MP30_9ASPA</name>
<evidence type="ECO:0000256" key="5">
    <source>
        <dbReference type="ARBA" id="ARBA00023274"/>
    </source>
</evidence>